<dbReference type="PANTHER" id="PTHR42821:SF1">
    <property type="entry name" value="CATALASE-B"/>
    <property type="match status" value="1"/>
</dbReference>
<keyword evidence="6 10" id="KW-0560">Oxidoreductase</keyword>
<evidence type="ECO:0000313" key="11">
    <source>
        <dbReference type="Proteomes" id="UP000076603"/>
    </source>
</evidence>
<keyword evidence="4" id="KW-0349">Heme</keyword>
<dbReference type="EMBL" id="LWAE01000001">
    <property type="protein sequence ID" value="KZL94016.1"/>
    <property type="molecule type" value="Genomic_DNA"/>
</dbReference>
<comment type="caution">
    <text evidence="10">The sequence shown here is derived from an EMBL/GenBank/DDBJ whole genome shotgun (WGS) entry which is preliminary data.</text>
</comment>
<keyword evidence="8" id="KW-0376">Hydrogen peroxide</keyword>
<dbReference type="InterPro" id="IPR011614">
    <property type="entry name" value="Catalase_core"/>
</dbReference>
<evidence type="ECO:0000256" key="4">
    <source>
        <dbReference type="ARBA" id="ARBA00022617"/>
    </source>
</evidence>
<keyword evidence="5" id="KW-0479">Metal-binding</keyword>
<dbReference type="GO" id="GO:0046872">
    <property type="term" value="F:metal ion binding"/>
    <property type="evidence" value="ECO:0007669"/>
    <property type="project" value="UniProtKB-KW"/>
</dbReference>
<feature type="domain" description="Catalase core" evidence="9">
    <location>
        <begin position="36"/>
        <end position="293"/>
    </location>
</feature>
<evidence type="ECO:0000256" key="2">
    <source>
        <dbReference type="ARBA" id="ARBA00012314"/>
    </source>
</evidence>
<comment type="cofactor">
    <cofactor evidence="1">
        <name>heme</name>
        <dbReference type="ChEBI" id="CHEBI:30413"/>
    </cofactor>
</comment>
<dbReference type="GO" id="GO:0006979">
    <property type="term" value="P:response to oxidative stress"/>
    <property type="evidence" value="ECO:0007669"/>
    <property type="project" value="InterPro"/>
</dbReference>
<keyword evidence="11" id="KW-1185">Reference proteome</keyword>
<dbReference type="GO" id="GO:0005829">
    <property type="term" value="C:cytosol"/>
    <property type="evidence" value="ECO:0007669"/>
    <property type="project" value="TreeGrafter"/>
</dbReference>
<organism evidence="10 11">
    <name type="scientific">Clostridium magnum DSM 2767</name>
    <dbReference type="NCBI Taxonomy" id="1121326"/>
    <lineage>
        <taxon>Bacteria</taxon>
        <taxon>Bacillati</taxon>
        <taxon>Bacillota</taxon>
        <taxon>Clostridia</taxon>
        <taxon>Eubacteriales</taxon>
        <taxon>Clostridiaceae</taxon>
        <taxon>Clostridium</taxon>
    </lineage>
</organism>
<evidence type="ECO:0000313" key="10">
    <source>
        <dbReference type="EMBL" id="KZL94016.1"/>
    </source>
</evidence>
<sequence length="293" mass="33714">MKLDSTQKYNGSKIYEGSKNDQLETFRSNHTNQKLTTNQAVKVTNTDDSLKAGNRGPTLMEDFHFREKLTHFDHERIPERVVHARGFGVHGYFQVYESMKEYTKAKFLQNPSIKTPVFVRFSTVVGSRGSADTVRDARGFATKFYTEDGNYDLVGNNIPVFFIQDAIKFPDVVHALKPEPHNEIPQASAAHDTFWDFVVNTPETAHMIMWLLSDRAIPRSFRMMEGFGVNTFRFVNAEGKGRFVKFHWKPLLGVHSLVWDEAQKLAGKDPDYHRRDIWDAINMGEFPEYELGV</sequence>
<dbReference type="GO" id="GO:0042744">
    <property type="term" value="P:hydrogen peroxide catabolic process"/>
    <property type="evidence" value="ECO:0007669"/>
    <property type="project" value="UniProtKB-KW"/>
</dbReference>
<dbReference type="Pfam" id="PF00199">
    <property type="entry name" value="Catalase"/>
    <property type="match status" value="1"/>
</dbReference>
<keyword evidence="3 10" id="KW-0575">Peroxidase</keyword>
<evidence type="ECO:0000256" key="1">
    <source>
        <dbReference type="ARBA" id="ARBA00001971"/>
    </source>
</evidence>
<dbReference type="InterPro" id="IPR024708">
    <property type="entry name" value="Catalase_AS"/>
</dbReference>
<dbReference type="AlphaFoldDB" id="A0A161XH83"/>
<dbReference type="Gene3D" id="2.40.180.10">
    <property type="entry name" value="Catalase core domain"/>
    <property type="match status" value="1"/>
</dbReference>
<dbReference type="Proteomes" id="UP000076603">
    <property type="component" value="Unassembled WGS sequence"/>
</dbReference>
<dbReference type="PROSITE" id="PS51402">
    <property type="entry name" value="CATALASE_3"/>
    <property type="match status" value="1"/>
</dbReference>
<dbReference type="InterPro" id="IPR020835">
    <property type="entry name" value="Catalase_sf"/>
</dbReference>
<dbReference type="PROSITE" id="PS00438">
    <property type="entry name" value="CATALASE_2"/>
    <property type="match status" value="1"/>
</dbReference>
<dbReference type="GO" id="GO:0020037">
    <property type="term" value="F:heme binding"/>
    <property type="evidence" value="ECO:0007669"/>
    <property type="project" value="InterPro"/>
</dbReference>
<gene>
    <name evidence="10" type="primary">katE_1</name>
    <name evidence="10" type="ORF">CLMAG_10690</name>
</gene>
<proteinExistence type="predicted"/>
<name>A0A161XH83_9CLOT</name>
<dbReference type="SMART" id="SM01060">
    <property type="entry name" value="Catalase"/>
    <property type="match status" value="1"/>
</dbReference>
<evidence type="ECO:0000256" key="8">
    <source>
        <dbReference type="ARBA" id="ARBA00023324"/>
    </source>
</evidence>
<keyword evidence="7" id="KW-0408">Iron</keyword>
<evidence type="ECO:0000256" key="5">
    <source>
        <dbReference type="ARBA" id="ARBA00022723"/>
    </source>
</evidence>
<dbReference type="PANTHER" id="PTHR42821">
    <property type="entry name" value="CATALASE"/>
    <property type="match status" value="1"/>
</dbReference>
<dbReference type="InterPro" id="IPR024712">
    <property type="entry name" value="Catalase_clade2"/>
</dbReference>
<dbReference type="InterPro" id="IPR018028">
    <property type="entry name" value="Catalase"/>
</dbReference>
<dbReference type="GO" id="GO:0004096">
    <property type="term" value="F:catalase activity"/>
    <property type="evidence" value="ECO:0007669"/>
    <property type="project" value="UniProtKB-EC"/>
</dbReference>
<dbReference type="STRING" id="1121326.CLMAG_10690"/>
<dbReference type="PATRIC" id="fig|1121326.3.peg.1029"/>
<evidence type="ECO:0000256" key="6">
    <source>
        <dbReference type="ARBA" id="ARBA00023002"/>
    </source>
</evidence>
<dbReference type="PRINTS" id="PR00067">
    <property type="entry name" value="CATALASE"/>
</dbReference>
<accession>A0A161XH83</accession>
<protein>
    <recommendedName>
        <fullName evidence="2">catalase</fullName>
        <ecNumber evidence="2">1.11.1.6</ecNumber>
    </recommendedName>
</protein>
<evidence type="ECO:0000256" key="7">
    <source>
        <dbReference type="ARBA" id="ARBA00023004"/>
    </source>
</evidence>
<reference evidence="10 11" key="1">
    <citation type="submission" date="2016-04" db="EMBL/GenBank/DDBJ databases">
        <title>Genome sequence of Clostridium magnum DSM 2767.</title>
        <authorList>
            <person name="Poehlein A."/>
            <person name="Uhlig R."/>
            <person name="Fischer R."/>
            <person name="Bahl H."/>
            <person name="Daniel R."/>
        </authorList>
    </citation>
    <scope>NUCLEOTIDE SEQUENCE [LARGE SCALE GENOMIC DNA]</scope>
    <source>
        <strain evidence="10 11">DSM 2767</strain>
    </source>
</reference>
<dbReference type="SUPFAM" id="SSF56634">
    <property type="entry name" value="Heme-dependent catalase-like"/>
    <property type="match status" value="1"/>
</dbReference>
<evidence type="ECO:0000259" key="9">
    <source>
        <dbReference type="SMART" id="SM01060"/>
    </source>
</evidence>
<dbReference type="EC" id="1.11.1.6" evidence="2"/>
<evidence type="ECO:0000256" key="3">
    <source>
        <dbReference type="ARBA" id="ARBA00022559"/>
    </source>
</evidence>